<dbReference type="InterPro" id="IPR036102">
    <property type="entry name" value="OsmC/Ohrsf"/>
</dbReference>
<evidence type="ECO:0000313" key="1">
    <source>
        <dbReference type="EMBL" id="SHF80486.1"/>
    </source>
</evidence>
<dbReference type="InterPro" id="IPR015946">
    <property type="entry name" value="KH_dom-like_a/b"/>
</dbReference>
<protein>
    <submittedName>
        <fullName evidence="1">Peroxiredoxin, SACOL1771 subfamily</fullName>
    </submittedName>
</protein>
<dbReference type="Gene3D" id="3.30.300.20">
    <property type="match status" value="1"/>
</dbReference>
<dbReference type="PANTHER" id="PTHR42830:SF2">
    <property type="entry name" value="OSMC_OHR FAMILY PROTEIN"/>
    <property type="match status" value="1"/>
</dbReference>
<dbReference type="InterPro" id="IPR052707">
    <property type="entry name" value="OsmC_Ohr_Peroxiredoxin"/>
</dbReference>
<dbReference type="InterPro" id="IPR003718">
    <property type="entry name" value="OsmC/Ohr_fam"/>
</dbReference>
<dbReference type="Proteomes" id="UP000184036">
    <property type="component" value="Unassembled WGS sequence"/>
</dbReference>
<dbReference type="Pfam" id="PF02566">
    <property type="entry name" value="OsmC"/>
    <property type="match status" value="1"/>
</dbReference>
<dbReference type="SUPFAM" id="SSF82784">
    <property type="entry name" value="OsmC-like"/>
    <property type="match status" value="1"/>
</dbReference>
<dbReference type="RefSeq" id="WP_072987644.1">
    <property type="nucleotide sequence ID" value="NZ_FQWE01000001.1"/>
</dbReference>
<evidence type="ECO:0000313" key="2">
    <source>
        <dbReference type="Proteomes" id="UP000184036"/>
    </source>
</evidence>
<reference evidence="2" key="1">
    <citation type="submission" date="2016-11" db="EMBL/GenBank/DDBJ databases">
        <authorList>
            <person name="Varghese N."/>
            <person name="Submissions S."/>
        </authorList>
    </citation>
    <scope>NUCLEOTIDE SEQUENCE [LARGE SCALE GENOMIC DNA]</scope>
    <source>
        <strain evidence="2">DSM 19741</strain>
    </source>
</reference>
<dbReference type="PANTHER" id="PTHR42830">
    <property type="entry name" value="OSMOTICALLY INDUCIBLE FAMILY PROTEIN"/>
    <property type="match status" value="1"/>
</dbReference>
<dbReference type="STRING" id="271157.SAMN05444396_101476"/>
<organism evidence="1 2">
    <name type="scientific">Flavobacterium segetis</name>
    <dbReference type="NCBI Taxonomy" id="271157"/>
    <lineage>
        <taxon>Bacteria</taxon>
        <taxon>Pseudomonadati</taxon>
        <taxon>Bacteroidota</taxon>
        <taxon>Flavobacteriia</taxon>
        <taxon>Flavobacteriales</taxon>
        <taxon>Flavobacteriaceae</taxon>
        <taxon>Flavobacterium</taxon>
    </lineage>
</organism>
<dbReference type="OrthoDB" id="9795405at2"/>
<keyword evidence="2" id="KW-1185">Reference proteome</keyword>
<dbReference type="EMBL" id="FQWE01000001">
    <property type="protein sequence ID" value="SHF80486.1"/>
    <property type="molecule type" value="Genomic_DNA"/>
</dbReference>
<sequence>MENQHKYEVDVEWTDERKGIISSPDLYQKIEIATPPDFPNGEPNIWSPEHLFVAAINSCVMNTFFAIADNSELNYENFKCNAIGIVEKIDEMYMVTEIKLKLILTITNAEDADKALRVIKMSEKNCLISNSVKTTIVIEPEIVIAS</sequence>
<name>A0A1M5EMS6_9FLAO</name>
<dbReference type="AlphaFoldDB" id="A0A1M5EMS6"/>
<proteinExistence type="predicted"/>
<accession>A0A1M5EMS6</accession>
<gene>
    <name evidence="1" type="ORF">SAMN05444396_101476</name>
</gene>